<gene>
    <name evidence="3" type="ORF">FB474_4088</name>
</gene>
<dbReference type="PROSITE" id="PS50043">
    <property type="entry name" value="HTH_LUXR_2"/>
    <property type="match status" value="1"/>
</dbReference>
<dbReference type="PANTHER" id="PTHR34293:SF1">
    <property type="entry name" value="HTH-TYPE TRANSCRIPTIONAL REGULATOR TRMBL2"/>
    <property type="match status" value="1"/>
</dbReference>
<protein>
    <submittedName>
        <fullName evidence="3">Regulatory LuxR family protein</fullName>
    </submittedName>
</protein>
<dbReference type="Proteomes" id="UP000319514">
    <property type="component" value="Unassembled WGS sequence"/>
</dbReference>
<dbReference type="Gene3D" id="1.10.10.10">
    <property type="entry name" value="Winged helix-like DNA-binding domain superfamily/Winged helix DNA-binding domain"/>
    <property type="match status" value="1"/>
</dbReference>
<sequence length="337" mass="36614">MVKAPHFANRTPGLASEPPDAVTEGLVTRVYLAILQHAHPTRELLVAQGIEGEAVDRVVRILAQRGLVDVHADGSWDPTPPDVALPAHAVNLERRAREARSAAHELSQVYYQARTDSARRLEGISVLNSLDDLHTATAEIVATATHSLRTARNISPRTRVLFDAPLSSHRDRSYSSEGIELSLRTTYDAKVLEWDKASEVLAARAEGGEKYRFTYDLPFSAVVVDDTAAVLDLSSYDESGHGSLLIRSRPLVLALGATLDAIWRLAIPTSRMSAQGVDKRDLHILSLLAGGASDATISRQTGVSQRTVERRVRALMDQLGAGTRFQAGVQAARRGLI</sequence>
<accession>A0A542Z826</accession>
<dbReference type="EMBL" id="VFOQ01000003">
    <property type="protein sequence ID" value="TQL56471.1"/>
    <property type="molecule type" value="Genomic_DNA"/>
</dbReference>
<evidence type="ECO:0000313" key="4">
    <source>
        <dbReference type="Proteomes" id="UP000319514"/>
    </source>
</evidence>
<keyword evidence="4" id="KW-1185">Reference proteome</keyword>
<feature type="domain" description="HTH luxR-type" evidence="2">
    <location>
        <begin position="270"/>
        <end position="335"/>
    </location>
</feature>
<name>A0A542Z826_9MICO</name>
<dbReference type="GO" id="GO:0006355">
    <property type="term" value="P:regulation of DNA-templated transcription"/>
    <property type="evidence" value="ECO:0007669"/>
    <property type="project" value="InterPro"/>
</dbReference>
<dbReference type="InterPro" id="IPR000792">
    <property type="entry name" value="Tscrpt_reg_LuxR_C"/>
</dbReference>
<dbReference type="SMART" id="SM00421">
    <property type="entry name" value="HTH_LUXR"/>
    <property type="match status" value="1"/>
</dbReference>
<proteinExistence type="predicted"/>
<dbReference type="InterPro" id="IPR036388">
    <property type="entry name" value="WH-like_DNA-bd_sf"/>
</dbReference>
<evidence type="ECO:0000256" key="1">
    <source>
        <dbReference type="SAM" id="MobiDB-lite"/>
    </source>
</evidence>
<dbReference type="InterPro" id="IPR051797">
    <property type="entry name" value="TrmB-like"/>
</dbReference>
<dbReference type="InterPro" id="IPR016032">
    <property type="entry name" value="Sig_transdc_resp-reg_C-effctor"/>
</dbReference>
<reference evidence="3 4" key="1">
    <citation type="submission" date="2019-06" db="EMBL/GenBank/DDBJ databases">
        <title>Sequencing the genomes of 1000 actinobacteria strains.</title>
        <authorList>
            <person name="Klenk H.-P."/>
        </authorList>
    </citation>
    <scope>NUCLEOTIDE SEQUENCE [LARGE SCALE GENOMIC DNA]</scope>
    <source>
        <strain evidence="3 4">DSM 18082</strain>
    </source>
</reference>
<evidence type="ECO:0000313" key="3">
    <source>
        <dbReference type="EMBL" id="TQL56471.1"/>
    </source>
</evidence>
<dbReference type="GO" id="GO:0003677">
    <property type="term" value="F:DNA binding"/>
    <property type="evidence" value="ECO:0007669"/>
    <property type="project" value="InterPro"/>
</dbReference>
<dbReference type="Pfam" id="PF00196">
    <property type="entry name" value="GerE"/>
    <property type="match status" value="1"/>
</dbReference>
<dbReference type="AlphaFoldDB" id="A0A542Z826"/>
<dbReference type="PANTHER" id="PTHR34293">
    <property type="entry name" value="HTH-TYPE TRANSCRIPTIONAL REGULATOR TRMBL2"/>
    <property type="match status" value="1"/>
</dbReference>
<dbReference type="SUPFAM" id="SSF46894">
    <property type="entry name" value="C-terminal effector domain of the bipartite response regulators"/>
    <property type="match status" value="1"/>
</dbReference>
<organism evidence="3 4">
    <name type="scientific">Oryzihumus leptocrescens</name>
    <dbReference type="NCBI Taxonomy" id="297536"/>
    <lineage>
        <taxon>Bacteria</taxon>
        <taxon>Bacillati</taxon>
        <taxon>Actinomycetota</taxon>
        <taxon>Actinomycetes</taxon>
        <taxon>Micrococcales</taxon>
        <taxon>Intrasporangiaceae</taxon>
        <taxon>Oryzihumus</taxon>
    </lineage>
</organism>
<dbReference type="RefSeq" id="WP_185746293.1">
    <property type="nucleotide sequence ID" value="NZ_BAAAKX010000011.1"/>
</dbReference>
<comment type="caution">
    <text evidence="3">The sequence shown here is derived from an EMBL/GenBank/DDBJ whole genome shotgun (WGS) entry which is preliminary data.</text>
</comment>
<evidence type="ECO:0000259" key="2">
    <source>
        <dbReference type="PROSITE" id="PS50043"/>
    </source>
</evidence>
<feature type="region of interest" description="Disordered" evidence="1">
    <location>
        <begin position="1"/>
        <end position="20"/>
    </location>
</feature>